<keyword evidence="5 7" id="KW-0378">Hydrolase</keyword>
<proteinExistence type="evidence at protein level"/>
<dbReference type="InterPro" id="IPR012338">
    <property type="entry name" value="Beta-lactam/transpept-like"/>
</dbReference>
<dbReference type="GO" id="GO:0046677">
    <property type="term" value="P:response to antibiotic"/>
    <property type="evidence" value="ECO:0007669"/>
    <property type="project" value="UniProtKB-UniRule"/>
</dbReference>
<dbReference type="InterPro" id="IPR058136">
    <property type="entry name" value="AmpC"/>
</dbReference>
<feature type="binding site" evidence="10">
    <location>
        <position position="377"/>
    </location>
    <ligand>
        <name>AMP</name>
        <dbReference type="ChEBI" id="CHEBI:456215"/>
    </ligand>
</feature>
<keyword evidence="9" id="KW-0614">Plasmid</keyword>
<dbReference type="InterPro" id="IPR050491">
    <property type="entry name" value="AmpC-like"/>
</dbReference>
<reference evidence="9" key="1">
    <citation type="journal article" date="2014" name="Appl. Environ. Microbiol.">
        <title>Strain Diversity of CTX-M-Producing Enterobacteriaceae in Individual Pigs: Insights into the Dynamics of Shedding during the Production Cycle.</title>
        <authorList>
            <person name="Hansen K.H."/>
            <person name="Bortolaia V."/>
            <person name="Damborg P."/>
            <person name="Guardabassi L."/>
        </authorList>
    </citation>
    <scope>NUCLEOTIDE SEQUENCE</scope>
    <source>
        <strain evidence="9">M5.A.24.P-A</strain>
        <plasmid evidence="9">pM5A24P</plasmid>
    </source>
</reference>
<dbReference type="PDB" id="5GZW">
    <property type="method" value="X-ray"/>
    <property type="resolution" value="1.49 A"/>
    <property type="chains" value="A/B=64-420"/>
</dbReference>
<dbReference type="EC" id="3.5.2.6" evidence="3 7"/>
<evidence type="ECO:0000256" key="3">
    <source>
        <dbReference type="ARBA" id="ARBA00012865"/>
    </source>
</evidence>
<dbReference type="NCBIfam" id="NF012173">
    <property type="entry name" value="CMY2-MIR-ACT-EC"/>
    <property type="match status" value="1"/>
</dbReference>
<dbReference type="InterPro" id="IPR001466">
    <property type="entry name" value="Beta-lactam-related"/>
</dbReference>
<dbReference type="GO" id="GO:0017001">
    <property type="term" value="P:antibiotic catabolic process"/>
    <property type="evidence" value="ECO:0007669"/>
    <property type="project" value="InterPro"/>
</dbReference>
<dbReference type="NCBIfam" id="NF000185">
    <property type="entry name" value="BlaEC"/>
    <property type="match status" value="1"/>
</dbReference>
<name>A0A076YIY5_ECOLX</name>
<dbReference type="EMBL" id="KJ868773">
    <property type="protein sequence ID" value="AIK66800.1"/>
    <property type="molecule type" value="Genomic_DNA"/>
</dbReference>
<evidence type="ECO:0000313" key="9">
    <source>
        <dbReference type="EMBL" id="AIK66800.1"/>
    </source>
</evidence>
<dbReference type="PDBsum" id="5GZW"/>
<feature type="binding site" evidence="10">
    <location>
        <position position="209"/>
    </location>
    <ligand>
        <name>AMP</name>
        <dbReference type="ChEBI" id="CHEBI:456215"/>
    </ligand>
</feature>
<evidence type="ECO:0000256" key="4">
    <source>
        <dbReference type="ARBA" id="ARBA00022729"/>
    </source>
</evidence>
<dbReference type="PANTHER" id="PTHR46825">
    <property type="entry name" value="D-ALANYL-D-ALANINE-CARBOXYPEPTIDASE/ENDOPEPTIDASE AMPH"/>
    <property type="match status" value="1"/>
</dbReference>
<keyword evidence="4" id="KW-0732">Signal</keyword>
<comment type="similarity">
    <text evidence="2 7">Belongs to the class-C beta-lactamase family.</text>
</comment>
<keyword evidence="6 7" id="KW-0046">Antibiotic resistance</keyword>
<dbReference type="GO" id="GO:0030288">
    <property type="term" value="C:outer membrane-bounded periplasmic space"/>
    <property type="evidence" value="ECO:0007669"/>
    <property type="project" value="InterPro"/>
</dbReference>
<keyword evidence="10" id="KW-0002">3D-structure</keyword>
<dbReference type="NCBIfam" id="NF033085">
    <property type="entry name" value="bla_class_C"/>
    <property type="match status" value="1"/>
</dbReference>
<evidence type="ECO:0000256" key="2">
    <source>
        <dbReference type="ARBA" id="ARBA00007840"/>
    </source>
</evidence>
<dbReference type="SUPFAM" id="SSF56601">
    <property type="entry name" value="beta-lactamase/transpeptidase-like"/>
    <property type="match status" value="1"/>
</dbReference>
<keyword evidence="10" id="KW-0547">Nucleotide-binding</keyword>
<dbReference type="PANTHER" id="PTHR46825:SF8">
    <property type="entry name" value="BETA-LACTAMASE-RELATED"/>
    <property type="match status" value="1"/>
</dbReference>
<dbReference type="Pfam" id="PF00144">
    <property type="entry name" value="Beta-lactamase"/>
    <property type="match status" value="1"/>
</dbReference>
<reference evidence="10" key="2">
    <citation type="journal article" date="2017" name="J. Antimicrob. Chemother.">
        <title>Structural and mechanistic insights into the inhibition of class C beta-lactamases through the adenylylation of the nucleophilic serine.</title>
        <authorList>
            <person name="Kim M.K."/>
            <person name="An Y.J."/>
            <person name="Na J.H."/>
            <person name="Seol J.H."/>
            <person name="Ryu J.Y."/>
            <person name="Lee J.W."/>
            <person name="Kang L.W."/>
            <person name="Chung K.M."/>
            <person name="Lee J.H."/>
            <person name="Moon J.H."/>
            <person name="Lee J.S."/>
            <person name="Cha S.S."/>
        </authorList>
    </citation>
    <scope>X-RAY CRYSTALLOGRAPHY (1.49 ANGSTROMS) OF 64-420 IN COMPLEX WITH AMP</scope>
</reference>
<dbReference type="Gene3D" id="3.40.710.10">
    <property type="entry name" value="DD-peptidase/beta-lactamase superfamily"/>
    <property type="match status" value="1"/>
</dbReference>
<comment type="catalytic activity">
    <reaction evidence="1 7">
        <text>a beta-lactam + H2O = a substituted beta-amino acid</text>
        <dbReference type="Rhea" id="RHEA:20401"/>
        <dbReference type="ChEBI" id="CHEBI:15377"/>
        <dbReference type="ChEBI" id="CHEBI:35627"/>
        <dbReference type="ChEBI" id="CHEBI:140347"/>
        <dbReference type="EC" id="3.5.2.6"/>
    </reaction>
</comment>
<evidence type="ECO:0000259" key="8">
    <source>
        <dbReference type="Pfam" id="PF00144"/>
    </source>
</evidence>
<evidence type="ECO:0000256" key="1">
    <source>
        <dbReference type="ARBA" id="ARBA00001526"/>
    </source>
</evidence>
<evidence type="ECO:0000256" key="5">
    <source>
        <dbReference type="ARBA" id="ARBA00022801"/>
    </source>
</evidence>
<feature type="domain" description="Beta-lactamase-related" evidence="8">
    <location>
        <begin position="72"/>
        <end position="419"/>
    </location>
</feature>
<sequence length="420" mass="46548">MGFLRSGCYPDSCHADWYRYNLTYRQCKSGPPMAGRFVWKPDLMFKTTLCALLITASCSTFAAPQQINDIVHRTITPLIEQQKIPGMAVAVIYQGKPYYFTWGYADIAKKQPVTQQTLFELGSVSKTFTGVLGGDAIARGEIKLSDPATKYWPELTAKQWNGITLLHLATYTAGGLPLQVPDEVKSSSDLLRFYQNWQPAWAPGTQRLYANSSIGLFGALAVKPSGLSFEQAMQTRVFQPLKLNHTWINVPPPEEKNYAWGYREGKAVHVSPGALDAEAYGVKSTIEDMARWVRSNMNPRDINDKTLQQGIQLAQSRYWQTGDMYQGLGWEMLDWPVNPDSIINGSGNKIALAAHPVKAITPPTPAVRASWVHKTGATGGFGSYVAFIPEKELGIVMLANKNYPNPARVAAAWQILNALQ</sequence>
<organism evidence="9">
    <name type="scientific">Escherichia coli</name>
    <dbReference type="NCBI Taxonomy" id="562"/>
    <lineage>
        <taxon>Bacteria</taxon>
        <taxon>Pseudomonadati</taxon>
        <taxon>Pseudomonadota</taxon>
        <taxon>Gammaproteobacteria</taxon>
        <taxon>Enterobacterales</taxon>
        <taxon>Enterobacteriaceae</taxon>
        <taxon>Escherichia</taxon>
    </lineage>
</organism>
<geneLocation type="plasmid" evidence="9">
    <name>pM5A24P</name>
</geneLocation>
<accession>A0A076YIY5</accession>
<evidence type="ECO:0000256" key="7">
    <source>
        <dbReference type="RuleBase" id="RU361140"/>
    </source>
</evidence>
<dbReference type="GO" id="GO:0000166">
    <property type="term" value="F:nucleotide binding"/>
    <property type="evidence" value="ECO:0007669"/>
    <property type="project" value="UniProtKB-KW"/>
</dbReference>
<dbReference type="AlphaFoldDB" id="A0A076YIY5"/>
<dbReference type="InterPro" id="IPR058140">
    <property type="entry name" value="AmpC_escherichia-type"/>
</dbReference>
<evidence type="ECO:0000256" key="6">
    <source>
        <dbReference type="ARBA" id="ARBA00023251"/>
    </source>
</evidence>
<dbReference type="MEROPS" id="S12.006"/>
<protein>
    <recommendedName>
        <fullName evidence="3 7">Beta-lactamase</fullName>
        <ecNumber evidence="3 7">3.5.2.6</ecNumber>
    </recommendedName>
</protein>
<feature type="binding site" evidence="10">
    <location>
        <position position="182"/>
    </location>
    <ligand>
        <name>AMP</name>
        <dbReference type="ChEBI" id="CHEBI:456215"/>
    </ligand>
</feature>
<dbReference type="InterPro" id="IPR001586">
    <property type="entry name" value="Beta-lactam_class-C_AS"/>
</dbReference>
<dbReference type="PROSITE" id="PS00336">
    <property type="entry name" value="BETA_LACTAMASE_C"/>
    <property type="match status" value="1"/>
</dbReference>
<dbReference type="GO" id="GO:0008800">
    <property type="term" value="F:beta-lactamase activity"/>
    <property type="evidence" value="ECO:0007669"/>
    <property type="project" value="UniProtKB-UniRule"/>
</dbReference>
<dbReference type="PATRIC" id="fig|562.8522.peg.4509"/>
<feature type="binding site" evidence="10">
    <location>
        <position position="123"/>
    </location>
    <ligand>
        <name>AMP</name>
        <dbReference type="ChEBI" id="CHEBI:456215"/>
        <note>covalent</note>
    </ligand>
</feature>
<evidence type="ECO:0007829" key="10">
    <source>
        <dbReference type="PDB" id="5GZW"/>
    </source>
</evidence>
<dbReference type="SMR" id="A0A076YIY5"/>
<dbReference type="FunFam" id="3.40.710.10:FF:000012">
    <property type="entry name" value="Beta-lactamase"/>
    <property type="match status" value="1"/>
</dbReference>